<dbReference type="InterPro" id="IPR033932">
    <property type="entry name" value="YtcJ-like"/>
</dbReference>
<dbReference type="Pfam" id="PF07969">
    <property type="entry name" value="Amidohydro_3"/>
    <property type="match status" value="1"/>
</dbReference>
<evidence type="ECO:0000313" key="3">
    <source>
        <dbReference type="EMBL" id="WVX81134.1"/>
    </source>
</evidence>
<keyword evidence="4" id="KW-1185">Reference proteome</keyword>
<dbReference type="RefSeq" id="WP_338450064.1">
    <property type="nucleotide sequence ID" value="NZ_CP137640.1"/>
</dbReference>
<name>A0ABZ2CBH3_9BACI</name>
<dbReference type="Gene3D" id="2.30.40.10">
    <property type="entry name" value="Urease, subunit C, domain 1"/>
    <property type="match status" value="1"/>
</dbReference>
<keyword evidence="1" id="KW-0732">Signal</keyword>
<protein>
    <submittedName>
        <fullName evidence="3">Amidohydrolase family protein</fullName>
    </submittedName>
</protein>
<dbReference type="EMBL" id="CP137640">
    <property type="protein sequence ID" value="WVX81134.1"/>
    <property type="molecule type" value="Genomic_DNA"/>
</dbReference>
<dbReference type="InterPro" id="IPR032466">
    <property type="entry name" value="Metal_Hydrolase"/>
</dbReference>
<feature type="signal peptide" evidence="1">
    <location>
        <begin position="1"/>
        <end position="24"/>
    </location>
</feature>
<dbReference type="SUPFAM" id="SSF51556">
    <property type="entry name" value="Metallo-dependent hydrolases"/>
    <property type="match status" value="1"/>
</dbReference>
<organism evidence="3 4">
    <name type="scientific">Niallia oryzisoli</name>
    <dbReference type="NCBI Taxonomy" id="1737571"/>
    <lineage>
        <taxon>Bacteria</taxon>
        <taxon>Bacillati</taxon>
        <taxon>Bacillota</taxon>
        <taxon>Bacilli</taxon>
        <taxon>Bacillales</taxon>
        <taxon>Bacillaceae</taxon>
        <taxon>Niallia</taxon>
    </lineage>
</organism>
<dbReference type="Gene3D" id="3.20.20.140">
    <property type="entry name" value="Metal-dependent hydrolases"/>
    <property type="match status" value="1"/>
</dbReference>
<dbReference type="SUPFAM" id="SSF51338">
    <property type="entry name" value="Composite domain of metallo-dependent hydrolases"/>
    <property type="match status" value="1"/>
</dbReference>
<proteinExistence type="predicted"/>
<dbReference type="InterPro" id="IPR011059">
    <property type="entry name" value="Metal-dep_hydrolase_composite"/>
</dbReference>
<evidence type="ECO:0000259" key="2">
    <source>
        <dbReference type="Pfam" id="PF07969"/>
    </source>
</evidence>
<dbReference type="InterPro" id="IPR013108">
    <property type="entry name" value="Amidohydro_3"/>
</dbReference>
<dbReference type="PANTHER" id="PTHR22642:SF2">
    <property type="entry name" value="PROTEIN LONG AFTER FAR-RED 3"/>
    <property type="match status" value="1"/>
</dbReference>
<feature type="chain" id="PRO_5047511100" evidence="1">
    <location>
        <begin position="25"/>
        <end position="580"/>
    </location>
</feature>
<reference evidence="3 4" key="1">
    <citation type="submission" date="2023-10" db="EMBL/GenBank/DDBJ databases">
        <title>Niallia locisalis sp.nov. isolated from a salt pond sample.</title>
        <authorList>
            <person name="Li X.-J."/>
            <person name="Dong L."/>
        </authorList>
    </citation>
    <scope>NUCLEOTIDE SEQUENCE [LARGE SCALE GENOMIC DNA]</scope>
    <source>
        <strain evidence="3 4">DSM 29761</strain>
    </source>
</reference>
<feature type="domain" description="Amidohydrolase 3" evidence="2">
    <location>
        <begin position="83"/>
        <end position="573"/>
    </location>
</feature>
<gene>
    <name evidence="3" type="ORF">R4Z09_28665</name>
</gene>
<dbReference type="PANTHER" id="PTHR22642">
    <property type="entry name" value="IMIDAZOLONEPROPIONASE"/>
    <property type="match status" value="1"/>
</dbReference>
<dbReference type="Gene3D" id="3.10.310.70">
    <property type="match status" value="1"/>
</dbReference>
<dbReference type="Proteomes" id="UP001357223">
    <property type="component" value="Chromosome"/>
</dbReference>
<sequence>MKKSFVYLLVFILLCSTLTSVASAKNVATPKNNEPLDLILKNGYVYTSDENSSIAKTIGVRDGKIVYVGNNNSVMSLKGPKTKVIDLEGKMVLPGLTDSHNHAYLMSESLFWLDLSSYSTLEEYKKAIQDYVKEHPDLEQLRAIGWNERLVTSNSGDLQPREWLDEVVSDIPAVFITSAHHSLWVNSKALKNAKIDANTPDPVGGVFERDVETNEPTGIVHEFSAQELVINALPVPDFTVEEYKEAILAFQKVAAERGVTSVFVPVHYPTDSLIDALGELEKNDQLTLRYEVALYVDPYKWKEQIPHFIEKREEHKGGLFEINSVKIFMDGVFAAGTAYLHEPYVHMPGEYGHPVWNEEEFKKAVTALDKEGFRVHIHAIGDAAVTVSLNGFEEAAKVNGKRDSRHEITHLHLVKEEDLKRFKDLGVIPVMQPFWFAKNESYVRTIGEERANHVFRMKSYFDAGIPVASSSDFPVNDFWPLKAIQMGVTRLAPGETDPNKVLWPEERVSLAQMITSYTINGAYANFREEEAGSIEEGKSADLVVLEKNLFEIPESEISETKTLMTVFNGEIVYTNPSFNQ</sequence>
<dbReference type="CDD" id="cd01300">
    <property type="entry name" value="YtcJ_like"/>
    <property type="match status" value="1"/>
</dbReference>
<evidence type="ECO:0000256" key="1">
    <source>
        <dbReference type="SAM" id="SignalP"/>
    </source>
</evidence>
<accession>A0ABZ2CBH3</accession>
<evidence type="ECO:0000313" key="4">
    <source>
        <dbReference type="Proteomes" id="UP001357223"/>
    </source>
</evidence>